<evidence type="ECO:0000259" key="1">
    <source>
        <dbReference type="Pfam" id="PF13456"/>
    </source>
</evidence>
<dbReference type="GO" id="GO:0004523">
    <property type="term" value="F:RNA-DNA hybrid ribonuclease activity"/>
    <property type="evidence" value="ECO:0007669"/>
    <property type="project" value="InterPro"/>
</dbReference>
<dbReference type="EMBL" id="SMMG02000007">
    <property type="protein sequence ID" value="KAA3464885.1"/>
    <property type="molecule type" value="Genomic_DNA"/>
</dbReference>
<accession>A0A5B6V6Y6</accession>
<dbReference type="GO" id="GO:0003676">
    <property type="term" value="F:nucleic acid binding"/>
    <property type="evidence" value="ECO:0007669"/>
    <property type="project" value="InterPro"/>
</dbReference>
<evidence type="ECO:0000313" key="3">
    <source>
        <dbReference type="EMBL" id="KAA3464885.1"/>
    </source>
</evidence>
<protein>
    <submittedName>
        <fullName evidence="3">Ribonuclease H-like superfamily protein</fullName>
    </submittedName>
</protein>
<feature type="domain" description="Reverse transcriptase zinc-binding" evidence="2">
    <location>
        <begin position="160"/>
        <end position="250"/>
    </location>
</feature>
<dbReference type="InterPro" id="IPR002156">
    <property type="entry name" value="RNaseH_domain"/>
</dbReference>
<dbReference type="InterPro" id="IPR036397">
    <property type="entry name" value="RNaseH_sf"/>
</dbReference>
<sequence>MGFRDINSFNVALLAKQGWSLLRNPNSLLARTLKARYFKDSDFLKSNLGRLPSLTWRSVWESKGLLLKGLGWRIGDGQQVSIWEDNWVPEINVLNDQFRETNQNIVKVADLIDCNTRKWKSDLILHTFVEREAESIICIPLPMRHFADFVVWSGEPTGEYSVRSGHKALTHDGQTQVHDRFKQFYKRLWNLDLPLKIKITVWRIACNFLPNYSNLYYRRLRGSAICRMCQIEAETREHLFKVCPVAKEIWEKLEIVWPILEENMEFPEMLCRFFAENSLGICRKFVCALWGIWTARNKFMHEWDMRTAEALACYQALVLGVHLGIRDVDVEGDSRAVIQKLQGESMDRSEIAAYIADSKKLLSHFRSCVFIFQNREANDAAYNIASEGIIRGENAYLSHLVSEGGVDLMMAERR</sequence>
<dbReference type="Pfam" id="PF13456">
    <property type="entry name" value="RVT_3"/>
    <property type="match status" value="1"/>
</dbReference>
<dbReference type="PANTHER" id="PTHR47074:SF61">
    <property type="entry name" value="RNASE H TYPE-1 DOMAIN-CONTAINING PROTEIN"/>
    <property type="match status" value="1"/>
</dbReference>
<evidence type="ECO:0000313" key="4">
    <source>
        <dbReference type="Proteomes" id="UP000325315"/>
    </source>
</evidence>
<proteinExistence type="predicted"/>
<dbReference type="Gene3D" id="3.30.420.10">
    <property type="entry name" value="Ribonuclease H-like superfamily/Ribonuclease H"/>
    <property type="match status" value="1"/>
</dbReference>
<dbReference type="InterPro" id="IPR026960">
    <property type="entry name" value="RVT-Znf"/>
</dbReference>
<keyword evidence="4" id="KW-1185">Reference proteome</keyword>
<dbReference type="PANTHER" id="PTHR47074">
    <property type="entry name" value="BNAC02G40300D PROTEIN"/>
    <property type="match status" value="1"/>
</dbReference>
<evidence type="ECO:0000259" key="2">
    <source>
        <dbReference type="Pfam" id="PF13966"/>
    </source>
</evidence>
<comment type="caution">
    <text evidence="3">The sequence shown here is derived from an EMBL/GenBank/DDBJ whole genome shotgun (WGS) entry which is preliminary data.</text>
</comment>
<name>A0A5B6V6Y6_9ROSI</name>
<dbReference type="Pfam" id="PF13966">
    <property type="entry name" value="zf-RVT"/>
    <property type="match status" value="1"/>
</dbReference>
<feature type="domain" description="RNase H type-1" evidence="1">
    <location>
        <begin position="298"/>
        <end position="387"/>
    </location>
</feature>
<dbReference type="Proteomes" id="UP000325315">
    <property type="component" value="Unassembled WGS sequence"/>
</dbReference>
<reference evidence="4" key="1">
    <citation type="journal article" date="2019" name="Plant Biotechnol. J.">
        <title>Genome sequencing of the Australian wild diploid species Gossypium australe highlights disease resistance and delayed gland morphogenesis.</title>
        <authorList>
            <person name="Cai Y."/>
            <person name="Cai X."/>
            <person name="Wang Q."/>
            <person name="Wang P."/>
            <person name="Zhang Y."/>
            <person name="Cai C."/>
            <person name="Xu Y."/>
            <person name="Wang K."/>
            <person name="Zhou Z."/>
            <person name="Wang C."/>
            <person name="Geng S."/>
            <person name="Li B."/>
            <person name="Dong Q."/>
            <person name="Hou Y."/>
            <person name="Wang H."/>
            <person name="Ai P."/>
            <person name="Liu Z."/>
            <person name="Yi F."/>
            <person name="Sun M."/>
            <person name="An G."/>
            <person name="Cheng J."/>
            <person name="Zhang Y."/>
            <person name="Shi Q."/>
            <person name="Xie Y."/>
            <person name="Shi X."/>
            <person name="Chang Y."/>
            <person name="Huang F."/>
            <person name="Chen Y."/>
            <person name="Hong S."/>
            <person name="Mi L."/>
            <person name="Sun Q."/>
            <person name="Zhang L."/>
            <person name="Zhou B."/>
            <person name="Peng R."/>
            <person name="Zhang X."/>
            <person name="Liu F."/>
        </authorList>
    </citation>
    <scope>NUCLEOTIDE SEQUENCE [LARGE SCALE GENOMIC DNA]</scope>
    <source>
        <strain evidence="4">cv. PA1801</strain>
    </source>
</reference>
<dbReference type="InterPro" id="IPR044730">
    <property type="entry name" value="RNase_H-like_dom_plant"/>
</dbReference>
<gene>
    <name evidence="3" type="ORF">EPI10_000106</name>
</gene>
<dbReference type="AlphaFoldDB" id="A0A5B6V6Y6"/>
<dbReference type="OrthoDB" id="1742963at2759"/>
<dbReference type="CDD" id="cd06222">
    <property type="entry name" value="RNase_H_like"/>
    <property type="match status" value="1"/>
</dbReference>
<dbReference type="InterPro" id="IPR052929">
    <property type="entry name" value="RNase_H-like_EbsB-rel"/>
</dbReference>
<organism evidence="3 4">
    <name type="scientific">Gossypium australe</name>
    <dbReference type="NCBI Taxonomy" id="47621"/>
    <lineage>
        <taxon>Eukaryota</taxon>
        <taxon>Viridiplantae</taxon>
        <taxon>Streptophyta</taxon>
        <taxon>Embryophyta</taxon>
        <taxon>Tracheophyta</taxon>
        <taxon>Spermatophyta</taxon>
        <taxon>Magnoliopsida</taxon>
        <taxon>eudicotyledons</taxon>
        <taxon>Gunneridae</taxon>
        <taxon>Pentapetalae</taxon>
        <taxon>rosids</taxon>
        <taxon>malvids</taxon>
        <taxon>Malvales</taxon>
        <taxon>Malvaceae</taxon>
        <taxon>Malvoideae</taxon>
        <taxon>Gossypium</taxon>
    </lineage>
</organism>